<dbReference type="Gene3D" id="3.40.190.10">
    <property type="entry name" value="Periplasmic binding protein-like II"/>
    <property type="match status" value="2"/>
</dbReference>
<evidence type="ECO:0000256" key="4">
    <source>
        <dbReference type="ARBA" id="ARBA00023139"/>
    </source>
</evidence>
<evidence type="ECO:0000256" key="3">
    <source>
        <dbReference type="ARBA" id="ARBA00023136"/>
    </source>
</evidence>
<gene>
    <name evidence="7" type="ORF">MNBD_ACTINO02-617</name>
</gene>
<name>A0A3B0S2N2_9ZZZZ</name>
<dbReference type="EMBL" id="UOEK01000119">
    <property type="protein sequence ID" value="VAV97441.1"/>
    <property type="molecule type" value="Genomic_DNA"/>
</dbReference>
<dbReference type="PANTHER" id="PTHR43649:SF33">
    <property type="entry name" value="POLYGALACTURONAN_RHAMNOGALACTURONAN-BINDING PROTEIN YTCQ"/>
    <property type="match status" value="1"/>
</dbReference>
<dbReference type="PANTHER" id="PTHR43649">
    <property type="entry name" value="ARABINOSE-BINDING PROTEIN-RELATED"/>
    <property type="match status" value="1"/>
</dbReference>
<dbReference type="InterPro" id="IPR050490">
    <property type="entry name" value="Bact_solute-bd_prot1"/>
</dbReference>
<keyword evidence="4" id="KW-0564">Palmitate</keyword>
<keyword evidence="2" id="KW-0732">Signal</keyword>
<evidence type="ECO:0000256" key="5">
    <source>
        <dbReference type="ARBA" id="ARBA00023288"/>
    </source>
</evidence>
<organism evidence="7">
    <name type="scientific">hydrothermal vent metagenome</name>
    <dbReference type="NCBI Taxonomy" id="652676"/>
    <lineage>
        <taxon>unclassified sequences</taxon>
        <taxon>metagenomes</taxon>
        <taxon>ecological metagenomes</taxon>
    </lineage>
</organism>
<evidence type="ECO:0000256" key="6">
    <source>
        <dbReference type="SAM" id="MobiDB-lite"/>
    </source>
</evidence>
<dbReference type="AlphaFoldDB" id="A0A3B0S2N2"/>
<evidence type="ECO:0000313" key="7">
    <source>
        <dbReference type="EMBL" id="VAV97441.1"/>
    </source>
</evidence>
<keyword evidence="1" id="KW-1003">Cell membrane</keyword>
<protein>
    <submittedName>
        <fullName evidence="7">N-acetyl-D-glucosamine ABC transporter, substrate-binding protein</fullName>
    </submittedName>
</protein>
<dbReference type="Pfam" id="PF01547">
    <property type="entry name" value="SBP_bac_1"/>
    <property type="match status" value="1"/>
</dbReference>
<evidence type="ECO:0000256" key="1">
    <source>
        <dbReference type="ARBA" id="ARBA00022475"/>
    </source>
</evidence>
<proteinExistence type="predicted"/>
<keyword evidence="5" id="KW-0449">Lipoprotein</keyword>
<dbReference type="InterPro" id="IPR006059">
    <property type="entry name" value="SBP"/>
</dbReference>
<keyword evidence="3" id="KW-0472">Membrane</keyword>
<dbReference type="SUPFAM" id="SSF53850">
    <property type="entry name" value="Periplasmic binding protein-like II"/>
    <property type="match status" value="1"/>
</dbReference>
<reference evidence="7" key="1">
    <citation type="submission" date="2018-06" db="EMBL/GenBank/DDBJ databases">
        <authorList>
            <person name="Zhirakovskaya E."/>
        </authorList>
    </citation>
    <scope>NUCLEOTIDE SEQUENCE</scope>
</reference>
<feature type="region of interest" description="Disordered" evidence="6">
    <location>
        <begin position="24"/>
        <end position="60"/>
    </location>
</feature>
<sequence>MRLTKWRPLTTALAVTLVLTACGGASESESSTETTTPTTSETTEANVTGTTQGAVTGTTNGTDELADITLNFWIMGDTATAFEDLVSGFTAETGIKVQVDAIPWDAVNDRLTTAVASGEGPDVTQIGLSLLPTFIAGEALMDVSDLVGSYPNLAATNFPSDIMATLNPGGATYSFPWVSDTRVLFYRSDILAEAGYSEPPTTWAELLDMASVLADRGSTKYGYYIPQWDAPLPVAYTWQAGGDVIAPDGSIDLDTPEFRDAVDHYLAFYEAGVVPTAGDWDQALGFITGDAPMLVSGPYLAGAINGQAPELEGSWGVTTVPTGENNTSLFAGSNVGVWSGSENPEAALALINYLARPETQLAWYAAVNELPAVSAALEELKAGDDATVAVYAAQLANSRLLPLNPAWDAVGQEILTMLNSVALTGADKAQALADLFDSVARIVEG</sequence>
<evidence type="ECO:0000256" key="2">
    <source>
        <dbReference type="ARBA" id="ARBA00022729"/>
    </source>
</evidence>
<dbReference type="PROSITE" id="PS51257">
    <property type="entry name" value="PROKAR_LIPOPROTEIN"/>
    <property type="match status" value="1"/>
</dbReference>
<accession>A0A3B0S2N2</accession>